<keyword evidence="4 8" id="KW-0812">Transmembrane</keyword>
<evidence type="ECO:0000256" key="2">
    <source>
        <dbReference type="ARBA" id="ARBA00010388"/>
    </source>
</evidence>
<feature type="transmembrane region" description="Helical" evidence="8">
    <location>
        <begin position="30"/>
        <end position="52"/>
    </location>
</feature>
<accession>A0A5A7SAF1</accession>
<evidence type="ECO:0000313" key="9">
    <source>
        <dbReference type="EMBL" id="KAA0022162.1"/>
    </source>
</evidence>
<feature type="compositionally biased region" description="Basic and acidic residues" evidence="7">
    <location>
        <begin position="117"/>
        <end position="133"/>
    </location>
</feature>
<protein>
    <submittedName>
        <fullName evidence="9">Na(+)/H(+) antiporter subunit C</fullName>
    </submittedName>
</protein>
<dbReference type="Pfam" id="PF00420">
    <property type="entry name" value="Oxidored_q2"/>
    <property type="match status" value="1"/>
</dbReference>
<name>A0A5A7SAF1_9NOCA</name>
<evidence type="ECO:0000256" key="8">
    <source>
        <dbReference type="SAM" id="Phobius"/>
    </source>
</evidence>
<dbReference type="InterPro" id="IPR050601">
    <property type="entry name" value="CPA3_antiporter_subunitC"/>
</dbReference>
<keyword evidence="5 8" id="KW-1133">Transmembrane helix</keyword>
<comment type="subcellular location">
    <subcellularLocation>
        <location evidence="1">Cell membrane</location>
        <topology evidence="1">Multi-pass membrane protein</topology>
    </subcellularLocation>
</comment>
<evidence type="ECO:0000256" key="3">
    <source>
        <dbReference type="ARBA" id="ARBA00022475"/>
    </source>
</evidence>
<evidence type="ECO:0000256" key="6">
    <source>
        <dbReference type="ARBA" id="ARBA00023136"/>
    </source>
</evidence>
<organism evidence="9 10">
    <name type="scientific">Antrihabitans cavernicola</name>
    <dbReference type="NCBI Taxonomy" id="2495913"/>
    <lineage>
        <taxon>Bacteria</taxon>
        <taxon>Bacillati</taxon>
        <taxon>Actinomycetota</taxon>
        <taxon>Actinomycetes</taxon>
        <taxon>Mycobacteriales</taxon>
        <taxon>Nocardiaceae</taxon>
        <taxon>Antrihabitans</taxon>
    </lineage>
</organism>
<keyword evidence="3" id="KW-1003">Cell membrane</keyword>
<sequence length="187" mass="19916">MSVNLGFLIIIGVLISGGVYLMLERSITKMLLGMVLFGNAVNLLILTVGGPAGNPPIVGMSTAIHDTMADPLAQAMVLTAIVITMGVSAFVLALGYRSYTLTTKDQVENDPEDIKIKERRSRADAPDQDRSDDPVTGEPSIGGDAFDAKGNPIPLEELTNLEDIECYEDLHTGIFDDIPGDVPGDGR</sequence>
<comment type="similarity">
    <text evidence="2">Belongs to the CPA3 antiporters (TC 2.A.63) subunit C family.</text>
</comment>
<evidence type="ECO:0000256" key="5">
    <source>
        <dbReference type="ARBA" id="ARBA00022989"/>
    </source>
</evidence>
<dbReference type="RefSeq" id="WP_149430923.1">
    <property type="nucleotide sequence ID" value="NZ_VLNY01000006.1"/>
</dbReference>
<dbReference type="PANTHER" id="PTHR34583:SF2">
    <property type="entry name" value="ANTIPORTER SUBUNIT MNHC2-RELATED"/>
    <property type="match status" value="1"/>
</dbReference>
<dbReference type="EMBL" id="VLNY01000006">
    <property type="protein sequence ID" value="KAA0022162.1"/>
    <property type="molecule type" value="Genomic_DNA"/>
</dbReference>
<evidence type="ECO:0000256" key="1">
    <source>
        <dbReference type="ARBA" id="ARBA00004651"/>
    </source>
</evidence>
<keyword evidence="6 8" id="KW-0472">Membrane</keyword>
<dbReference type="OrthoDB" id="9799219at2"/>
<reference evidence="9 10" key="1">
    <citation type="submission" date="2019-07" db="EMBL/GenBank/DDBJ databases">
        <title>Rhodococcus cavernicolus sp. nov., isolated from a cave.</title>
        <authorList>
            <person name="Lee S.D."/>
        </authorList>
    </citation>
    <scope>NUCLEOTIDE SEQUENCE [LARGE SCALE GENOMIC DNA]</scope>
    <source>
        <strain evidence="9 10">C1-24</strain>
    </source>
</reference>
<dbReference type="AlphaFoldDB" id="A0A5A7SAF1"/>
<evidence type="ECO:0000256" key="4">
    <source>
        <dbReference type="ARBA" id="ARBA00022692"/>
    </source>
</evidence>
<dbReference type="InterPro" id="IPR039428">
    <property type="entry name" value="NUOK/Mnh_C1-like"/>
</dbReference>
<proteinExistence type="inferred from homology"/>
<dbReference type="GO" id="GO:0005886">
    <property type="term" value="C:plasma membrane"/>
    <property type="evidence" value="ECO:0007669"/>
    <property type="project" value="UniProtKB-SubCell"/>
</dbReference>
<dbReference type="PANTHER" id="PTHR34583">
    <property type="entry name" value="ANTIPORTER SUBUNIT MNHC2-RELATED"/>
    <property type="match status" value="1"/>
</dbReference>
<dbReference type="Proteomes" id="UP000322244">
    <property type="component" value="Unassembled WGS sequence"/>
</dbReference>
<feature type="transmembrane region" description="Helical" evidence="8">
    <location>
        <begin position="6"/>
        <end position="23"/>
    </location>
</feature>
<comment type="caution">
    <text evidence="9">The sequence shown here is derived from an EMBL/GenBank/DDBJ whole genome shotgun (WGS) entry which is preliminary data.</text>
</comment>
<gene>
    <name evidence="9" type="ORF">FOY51_14275</name>
</gene>
<feature type="region of interest" description="Disordered" evidence="7">
    <location>
        <begin position="117"/>
        <end position="153"/>
    </location>
</feature>
<keyword evidence="10" id="KW-1185">Reference proteome</keyword>
<evidence type="ECO:0000256" key="7">
    <source>
        <dbReference type="SAM" id="MobiDB-lite"/>
    </source>
</evidence>
<dbReference type="NCBIfam" id="NF005929">
    <property type="entry name" value="PRK07946.1"/>
    <property type="match status" value="1"/>
</dbReference>
<dbReference type="Gene3D" id="1.10.287.3510">
    <property type="match status" value="1"/>
</dbReference>
<evidence type="ECO:0000313" key="10">
    <source>
        <dbReference type="Proteomes" id="UP000322244"/>
    </source>
</evidence>
<feature type="transmembrane region" description="Helical" evidence="8">
    <location>
        <begin position="72"/>
        <end position="96"/>
    </location>
</feature>